<dbReference type="Proteomes" id="UP000286910">
    <property type="component" value="Unassembled WGS sequence"/>
</dbReference>
<dbReference type="RefSeq" id="WP_253664957.1">
    <property type="nucleotide sequence ID" value="NZ_PELN01000015.1"/>
</dbReference>
<accession>A0A430RGA5</accession>
<name>A0A430RGA5_THESC</name>
<evidence type="ECO:0000313" key="2">
    <source>
        <dbReference type="Proteomes" id="UP000286910"/>
    </source>
</evidence>
<evidence type="ECO:0000313" key="1">
    <source>
        <dbReference type="EMBL" id="RTH07075.1"/>
    </source>
</evidence>
<sequence>MRFDLSKFLLRKARDVEVSNIPEFGILKFRRGRSDEEIFDSFTVTQVELANGGHNAPASAFFNDPADQIPHHCRGRIPTRCIQGVDDEEGRLYPGPIVEHFNQFVIQTDFLPKLAEALRGKAVDCNEYTVSSLLLERSGEIVERHRLSGSGLAHNEDGVLLCDFSKGSGAHPLNLDWGGIYADLRKKAKCFNGGCRVLPKPFNIVLVAPWGPEGKPGVQELAL</sequence>
<protein>
    <submittedName>
        <fullName evidence="1">Uncharacterized protein</fullName>
    </submittedName>
</protein>
<dbReference type="AlphaFoldDB" id="A0A430RGA5"/>
<reference evidence="1 2" key="1">
    <citation type="journal article" date="2019" name="Extremophiles">
        <title>Biogeography of thermophiles and predominance of Thermus scotoductus in domestic water heaters.</title>
        <authorList>
            <person name="Wilpiszeski R.L."/>
            <person name="Zhang Z."/>
            <person name="House C.H."/>
        </authorList>
    </citation>
    <scope>NUCLEOTIDE SEQUENCE [LARGE SCALE GENOMIC DNA]</scope>
    <source>
        <strain evidence="1 2">32_S32</strain>
    </source>
</reference>
<organism evidence="1 2">
    <name type="scientific">Thermus scotoductus</name>
    <dbReference type="NCBI Taxonomy" id="37636"/>
    <lineage>
        <taxon>Bacteria</taxon>
        <taxon>Thermotogati</taxon>
        <taxon>Deinococcota</taxon>
        <taxon>Deinococci</taxon>
        <taxon>Thermales</taxon>
        <taxon>Thermaceae</taxon>
        <taxon>Thermus</taxon>
    </lineage>
</organism>
<comment type="caution">
    <text evidence="1">The sequence shown here is derived from an EMBL/GenBank/DDBJ whole genome shotgun (WGS) entry which is preliminary data.</text>
</comment>
<proteinExistence type="predicted"/>
<gene>
    <name evidence="1" type="ORF">CSW45_00920</name>
</gene>
<dbReference type="EMBL" id="PELR01000019">
    <property type="protein sequence ID" value="RTH07075.1"/>
    <property type="molecule type" value="Genomic_DNA"/>
</dbReference>